<dbReference type="RefSeq" id="WP_136573738.1">
    <property type="nucleotide sequence ID" value="NZ_STFG01000011.1"/>
</dbReference>
<organism evidence="1 2">
    <name type="scientific">Lampropedia puyangensis</name>
    <dbReference type="NCBI Taxonomy" id="1330072"/>
    <lineage>
        <taxon>Bacteria</taxon>
        <taxon>Pseudomonadati</taxon>
        <taxon>Pseudomonadota</taxon>
        <taxon>Betaproteobacteria</taxon>
        <taxon>Burkholderiales</taxon>
        <taxon>Comamonadaceae</taxon>
        <taxon>Lampropedia</taxon>
    </lineage>
</organism>
<keyword evidence="2" id="KW-1185">Reference proteome</keyword>
<gene>
    <name evidence="1" type="ORF">E9531_10600</name>
</gene>
<accession>A0A4S8F277</accession>
<evidence type="ECO:0000313" key="2">
    <source>
        <dbReference type="Proteomes" id="UP000308917"/>
    </source>
</evidence>
<dbReference type="EMBL" id="STFG01000011">
    <property type="protein sequence ID" value="THU00214.1"/>
    <property type="molecule type" value="Genomic_DNA"/>
</dbReference>
<proteinExistence type="predicted"/>
<dbReference type="InterPro" id="IPR032720">
    <property type="entry name" value="Cys_rich_CWC"/>
</dbReference>
<sequence length="89" mass="8786">MAGGYPLPDWGASDAAALHTDVQASLCPLCGASNACAVTLGLEPAQCWCMHTPIAPAALQKAAALRPAGAAPTQCICQACGTAFGSAQT</sequence>
<dbReference type="Pfam" id="PF14375">
    <property type="entry name" value="Cys_rich_CWC"/>
    <property type="match status" value="1"/>
</dbReference>
<evidence type="ECO:0000313" key="1">
    <source>
        <dbReference type="EMBL" id="THU00214.1"/>
    </source>
</evidence>
<evidence type="ECO:0008006" key="3">
    <source>
        <dbReference type="Google" id="ProtNLM"/>
    </source>
</evidence>
<dbReference type="OrthoDB" id="8912324at2"/>
<dbReference type="AlphaFoldDB" id="A0A4S8F277"/>
<dbReference type="Proteomes" id="UP000308917">
    <property type="component" value="Unassembled WGS sequence"/>
</dbReference>
<protein>
    <recommendedName>
        <fullName evidence="3">Cysteine-rich CWC family protein</fullName>
    </recommendedName>
</protein>
<name>A0A4S8F277_9BURK</name>
<comment type="caution">
    <text evidence="1">The sequence shown here is derived from an EMBL/GenBank/DDBJ whole genome shotgun (WGS) entry which is preliminary data.</text>
</comment>
<reference evidence="1 2" key="1">
    <citation type="journal article" date="2015" name="Antonie Van Leeuwenhoek">
        <title>Lampropedia puyangensis sp. nov., isolated from symptomatic bark of Populus ? euramericana canker and emended description of Lampropedia hyalina (Ehrenberg 1832) Lee et al. 2004.</title>
        <authorList>
            <person name="Li Y."/>
            <person name="Wang T."/>
            <person name="Piao C.G."/>
            <person name="Wang L.F."/>
            <person name="Tian G.Z."/>
            <person name="Zhu T.H."/>
            <person name="Guo M.W."/>
        </authorList>
    </citation>
    <scope>NUCLEOTIDE SEQUENCE [LARGE SCALE GENOMIC DNA]</scope>
    <source>
        <strain evidence="1 2">2-bin</strain>
    </source>
</reference>